<dbReference type="Pfam" id="PF13302">
    <property type="entry name" value="Acetyltransf_3"/>
    <property type="match status" value="1"/>
</dbReference>
<dbReference type="InterPro" id="IPR000182">
    <property type="entry name" value="GNAT_dom"/>
</dbReference>
<organism evidence="3 4">
    <name type="scientific">Candidatus Ventrousia excrementavium</name>
    <dbReference type="NCBI Taxonomy" id="2840961"/>
    <lineage>
        <taxon>Bacteria</taxon>
        <taxon>Bacillati</taxon>
        <taxon>Bacillota</taxon>
        <taxon>Clostridia</taxon>
        <taxon>Eubacteriales</taxon>
        <taxon>Clostridiaceae</taxon>
        <taxon>Clostridiaceae incertae sedis</taxon>
        <taxon>Candidatus Ventrousia</taxon>
    </lineage>
</organism>
<dbReference type="Gene3D" id="3.40.630.30">
    <property type="match status" value="1"/>
</dbReference>
<feature type="transmembrane region" description="Helical" evidence="1">
    <location>
        <begin position="370"/>
        <end position="386"/>
    </location>
</feature>
<dbReference type="Proteomes" id="UP000824073">
    <property type="component" value="Unassembled WGS sequence"/>
</dbReference>
<feature type="transmembrane region" description="Helical" evidence="1">
    <location>
        <begin position="419"/>
        <end position="442"/>
    </location>
</feature>
<evidence type="ECO:0000259" key="2">
    <source>
        <dbReference type="PROSITE" id="PS51186"/>
    </source>
</evidence>
<protein>
    <submittedName>
        <fullName evidence="3">GNAT family N-acetyltransferase</fullName>
    </submittedName>
</protein>
<proteinExistence type="predicted"/>
<evidence type="ECO:0000313" key="4">
    <source>
        <dbReference type="Proteomes" id="UP000824073"/>
    </source>
</evidence>
<feature type="transmembrane region" description="Helical" evidence="1">
    <location>
        <begin position="272"/>
        <end position="297"/>
    </location>
</feature>
<feature type="transmembrane region" description="Helical" evidence="1">
    <location>
        <begin position="393"/>
        <end position="413"/>
    </location>
</feature>
<accession>A0A9D1IUP9</accession>
<reference evidence="3" key="2">
    <citation type="journal article" date="2021" name="PeerJ">
        <title>Extensive microbial diversity within the chicken gut microbiome revealed by metagenomics and culture.</title>
        <authorList>
            <person name="Gilroy R."/>
            <person name="Ravi A."/>
            <person name="Getino M."/>
            <person name="Pursley I."/>
            <person name="Horton D.L."/>
            <person name="Alikhan N.F."/>
            <person name="Baker D."/>
            <person name="Gharbi K."/>
            <person name="Hall N."/>
            <person name="Watson M."/>
            <person name="Adriaenssens E.M."/>
            <person name="Foster-Nyarko E."/>
            <person name="Jarju S."/>
            <person name="Secka A."/>
            <person name="Antonio M."/>
            <person name="Oren A."/>
            <person name="Chaudhuri R.R."/>
            <person name="La Ragione R."/>
            <person name="Hildebrand F."/>
            <person name="Pallen M.J."/>
        </authorList>
    </citation>
    <scope>NUCLEOTIDE SEQUENCE</scope>
    <source>
        <strain evidence="3">CHK191-8634</strain>
    </source>
</reference>
<dbReference type="EMBL" id="DVMR01000026">
    <property type="protein sequence ID" value="HIU43096.1"/>
    <property type="molecule type" value="Genomic_DNA"/>
</dbReference>
<name>A0A9D1IUP9_9CLOT</name>
<feature type="transmembrane region" description="Helical" evidence="1">
    <location>
        <begin position="312"/>
        <end position="333"/>
    </location>
</feature>
<dbReference type="SUPFAM" id="SSF55729">
    <property type="entry name" value="Acyl-CoA N-acyltransferases (Nat)"/>
    <property type="match status" value="1"/>
</dbReference>
<feature type="domain" description="N-acetyltransferase" evidence="2">
    <location>
        <begin position="8"/>
        <end position="184"/>
    </location>
</feature>
<feature type="transmembrane region" description="Helical" evidence="1">
    <location>
        <begin position="463"/>
        <end position="486"/>
    </location>
</feature>
<dbReference type="PANTHER" id="PTHR43415">
    <property type="entry name" value="SPERMIDINE N(1)-ACETYLTRANSFERASE"/>
    <property type="match status" value="1"/>
</dbReference>
<evidence type="ECO:0000313" key="3">
    <source>
        <dbReference type="EMBL" id="HIU43096.1"/>
    </source>
</evidence>
<dbReference type="PROSITE" id="PS51186">
    <property type="entry name" value="GNAT"/>
    <property type="match status" value="1"/>
</dbReference>
<reference evidence="3" key="1">
    <citation type="submission" date="2020-10" db="EMBL/GenBank/DDBJ databases">
        <authorList>
            <person name="Gilroy R."/>
        </authorList>
    </citation>
    <scope>NUCLEOTIDE SEQUENCE</scope>
    <source>
        <strain evidence="3">CHK191-8634</strain>
    </source>
</reference>
<keyword evidence="1" id="KW-1133">Transmembrane helix</keyword>
<evidence type="ECO:0000256" key="1">
    <source>
        <dbReference type="SAM" id="Phobius"/>
    </source>
</evidence>
<gene>
    <name evidence="3" type="ORF">IAB67_02230</name>
</gene>
<keyword evidence="1" id="KW-0472">Membrane</keyword>
<feature type="transmembrane region" description="Helical" evidence="1">
    <location>
        <begin position="198"/>
        <end position="222"/>
    </location>
</feature>
<feature type="transmembrane region" description="Helical" evidence="1">
    <location>
        <begin position="228"/>
        <end position="252"/>
    </location>
</feature>
<dbReference type="InterPro" id="IPR016181">
    <property type="entry name" value="Acyl_CoA_acyltransferase"/>
</dbReference>
<dbReference type="GO" id="GO:0004175">
    <property type="term" value="F:endopeptidase activity"/>
    <property type="evidence" value="ECO:0007669"/>
    <property type="project" value="UniProtKB-ARBA"/>
</dbReference>
<dbReference type="GO" id="GO:0016747">
    <property type="term" value="F:acyltransferase activity, transferring groups other than amino-acyl groups"/>
    <property type="evidence" value="ECO:0007669"/>
    <property type="project" value="InterPro"/>
</dbReference>
<comment type="caution">
    <text evidence="3">The sequence shown here is derived from an EMBL/GenBank/DDBJ whole genome shotgun (WGS) entry which is preliminary data.</text>
</comment>
<keyword evidence="1" id="KW-0812">Transmembrane</keyword>
<dbReference type="Pfam" id="PF02517">
    <property type="entry name" value="Rce1-like"/>
    <property type="match status" value="1"/>
</dbReference>
<dbReference type="InterPro" id="IPR003675">
    <property type="entry name" value="Rce1/LyrA-like_dom"/>
</dbReference>
<feature type="transmembrane region" description="Helical" evidence="1">
    <location>
        <begin position="345"/>
        <end position="364"/>
    </location>
</feature>
<dbReference type="AlphaFoldDB" id="A0A9D1IUP9"/>
<dbReference type="GO" id="GO:0080120">
    <property type="term" value="P:CAAX-box protein maturation"/>
    <property type="evidence" value="ECO:0007669"/>
    <property type="project" value="UniProtKB-ARBA"/>
</dbReference>
<sequence>MEIRRGDIIIRDICPSDIADHMRWRTVDTEWMNWDAPWRQPTMQPAAIERNLRHLLASPLPAVRTRFEIALDTGEHIGWMNSYYVDGTPGRLAIGIDIAEPRYRGNGRGERAFAAFIHYLFSAGLTHVYTETWSGNLPMIRVAGKCGFELVQRGHQDLQVRGEPYDSLLFCVTPAAFYQKQSFEPTPDLKKPLSRCGWALTALVVCGQLGALALGLLARAFFPSLLESMAGALLLSDLSLYGLGLTALALILQSVPASPLPKPAQPPDTPALLKLLVLCLGMGYLGQLVGTTAITLFEQLIGHGYSDPLDSVLTVSSPAVIFVFVVVLGPIFEELMFRDLLLRRLLPYGQAFAIQATAIAFALFHCNISQFFYAYSVGIILAYAVISTGRLHIGILLHACFNLVGSLLMPALMQNASDMVIGMASVVILALMAGSLILLAHGKSHVRLDAGTMPLSEGQKHRLVLQSPGALVFIVLSLGLTVWTFLA</sequence>
<dbReference type="PANTHER" id="PTHR43415:SF4">
    <property type="entry name" value="N-ACETYLTRANSFERASE DOMAIN-CONTAINING PROTEIN"/>
    <property type="match status" value="1"/>
</dbReference>